<protein>
    <submittedName>
        <fullName evidence="1">Alpha/beta hydrolase</fullName>
    </submittedName>
</protein>
<accession>A0ABV8PR52</accession>
<dbReference type="PANTHER" id="PTHR48098:SF1">
    <property type="entry name" value="DIACYLGLYCEROL ACYLTRANSFERASE_MYCOLYLTRANSFERASE AG85A"/>
    <property type="match status" value="1"/>
</dbReference>
<comment type="caution">
    <text evidence="1">The sequence shown here is derived from an EMBL/GenBank/DDBJ whole genome shotgun (WGS) entry which is preliminary data.</text>
</comment>
<dbReference type="Proteomes" id="UP001595841">
    <property type="component" value="Unassembled WGS sequence"/>
</dbReference>
<evidence type="ECO:0000313" key="2">
    <source>
        <dbReference type="Proteomes" id="UP001595841"/>
    </source>
</evidence>
<keyword evidence="2" id="KW-1185">Reference proteome</keyword>
<reference evidence="2" key="1">
    <citation type="journal article" date="2019" name="Int. J. Syst. Evol. Microbiol.">
        <title>The Global Catalogue of Microorganisms (GCM) 10K type strain sequencing project: providing services to taxonomists for standard genome sequencing and annotation.</title>
        <authorList>
            <consortium name="The Broad Institute Genomics Platform"/>
            <consortium name="The Broad Institute Genome Sequencing Center for Infectious Disease"/>
            <person name="Wu L."/>
            <person name="Ma J."/>
        </authorList>
    </citation>
    <scope>NUCLEOTIDE SEQUENCE [LARGE SCALE GENOMIC DNA]</scope>
    <source>
        <strain evidence="2">CGMCC 1.15774</strain>
    </source>
</reference>
<dbReference type="InterPro" id="IPR050583">
    <property type="entry name" value="Mycobacterial_A85_antigen"/>
</dbReference>
<dbReference type="Gene3D" id="3.40.50.1820">
    <property type="entry name" value="alpha/beta hydrolase"/>
    <property type="match status" value="1"/>
</dbReference>
<name>A0ABV8PR52_9FLAO</name>
<dbReference type="Pfam" id="PF00756">
    <property type="entry name" value="Esterase"/>
    <property type="match status" value="1"/>
</dbReference>
<keyword evidence="1" id="KW-0378">Hydrolase</keyword>
<dbReference type="PANTHER" id="PTHR48098">
    <property type="entry name" value="ENTEROCHELIN ESTERASE-RELATED"/>
    <property type="match status" value="1"/>
</dbReference>
<gene>
    <name evidence="1" type="ORF">ACFOWS_18010</name>
</gene>
<dbReference type="InterPro" id="IPR000801">
    <property type="entry name" value="Esterase-like"/>
</dbReference>
<proteinExistence type="predicted"/>
<dbReference type="SUPFAM" id="SSF53474">
    <property type="entry name" value="alpha/beta-Hydrolases"/>
    <property type="match status" value="1"/>
</dbReference>
<sequence length="262" mass="30403">MKSIVLDQEIRYSVYLPPGYEVSTRKYPVLYLLHGFGDDETRWIQRGNVQEIADQAIESGSAVPMIIVMPDAQKSWYLNSEVLEFRYEDFFVQEFIPFIEGKYKCRTAREHRAISGLSMGGHGTIMFAAKYPDLFSSAAPLSAAIWTEERLTKLGQKTWDSFFERVTESKAGDKRINEFTKENFGFFLMSSTPTDELKTVRWYIDCGDGDSFIFGNMSLHELMKDKHIPHEFRVRDGGHNWSYWRNSLPYVLQFVSDGFMKN</sequence>
<dbReference type="EMBL" id="JBHSCL010000011">
    <property type="protein sequence ID" value="MFC4222054.1"/>
    <property type="molecule type" value="Genomic_DNA"/>
</dbReference>
<organism evidence="1 2">
    <name type="scientific">Flagellimonas marina</name>
    <dbReference type="NCBI Taxonomy" id="1775168"/>
    <lineage>
        <taxon>Bacteria</taxon>
        <taxon>Pseudomonadati</taxon>
        <taxon>Bacteroidota</taxon>
        <taxon>Flavobacteriia</taxon>
        <taxon>Flavobacteriales</taxon>
        <taxon>Flavobacteriaceae</taxon>
        <taxon>Flagellimonas</taxon>
    </lineage>
</organism>
<dbReference type="GO" id="GO:0016787">
    <property type="term" value="F:hydrolase activity"/>
    <property type="evidence" value="ECO:0007669"/>
    <property type="project" value="UniProtKB-KW"/>
</dbReference>
<evidence type="ECO:0000313" key="1">
    <source>
        <dbReference type="EMBL" id="MFC4222054.1"/>
    </source>
</evidence>
<dbReference type="InterPro" id="IPR029058">
    <property type="entry name" value="AB_hydrolase_fold"/>
</dbReference>